<dbReference type="InterPro" id="IPR057621">
    <property type="entry name" value="Khk_prokaryotic"/>
</dbReference>
<accession>A0A4Q5LJ00</accession>
<dbReference type="EMBL" id="SEWG01000009">
    <property type="protein sequence ID" value="RYU86488.1"/>
    <property type="molecule type" value="Genomic_DNA"/>
</dbReference>
<dbReference type="Pfam" id="PF25270">
    <property type="entry name" value="Khk"/>
    <property type="match status" value="1"/>
</dbReference>
<organism evidence="1 2">
    <name type="scientific">Mucilaginibacter terrigena</name>
    <dbReference type="NCBI Taxonomy" id="2492395"/>
    <lineage>
        <taxon>Bacteria</taxon>
        <taxon>Pseudomonadati</taxon>
        <taxon>Bacteroidota</taxon>
        <taxon>Sphingobacteriia</taxon>
        <taxon>Sphingobacteriales</taxon>
        <taxon>Sphingobacteriaceae</taxon>
        <taxon>Mucilaginibacter</taxon>
    </lineage>
</organism>
<evidence type="ECO:0000313" key="1">
    <source>
        <dbReference type="EMBL" id="RYU86488.1"/>
    </source>
</evidence>
<sequence>MYLHPSCKSFQTPLYCLIKMPPPNWNTRRDMTEKAKQIQQCLQNAPSLLAGKKAAAGFDGFVDSIVKVVNYKTDDAGIVFFRTISEFGSYISGKSGSGFSLESEELVQKLGGNMPIMANALAGMGIGVNCVGAFGVPHFAPAFTGMHANCNLYSFTNPGFTTAMEFTDGKIMLAQMTDLNHADWATIKQTIGIENLKAVFGTADLICLVNWSELDHSNSMWQGLLCDVLNNSTIKQSQQFFFDLSDCSKRSAEAITSAIKLIEQFGAYGKVTLSLNRNEANILYKTLIGDAPPADLQAIGNKLFTVLNISTLIIHNSKISIAWDGNGTHINEPDFIANPKISTGAGDNFNAGYCIAVLLGLDAEAALMMANATSNIYMNSGDSPGLDALSEYFSK</sequence>
<dbReference type="OrthoDB" id="787163at2"/>
<evidence type="ECO:0000313" key="2">
    <source>
        <dbReference type="Proteomes" id="UP000293331"/>
    </source>
</evidence>
<dbReference type="Proteomes" id="UP000293331">
    <property type="component" value="Unassembled WGS sequence"/>
</dbReference>
<dbReference type="GO" id="GO:0003824">
    <property type="term" value="F:catalytic activity"/>
    <property type="evidence" value="ECO:0007669"/>
    <property type="project" value="UniProtKB-ARBA"/>
</dbReference>
<dbReference type="AlphaFoldDB" id="A0A4Q5LJ00"/>
<comment type="caution">
    <text evidence="1">The sequence shown here is derived from an EMBL/GenBank/DDBJ whole genome shotgun (WGS) entry which is preliminary data.</text>
</comment>
<reference evidence="1 2" key="1">
    <citation type="submission" date="2019-02" db="EMBL/GenBank/DDBJ databases">
        <title>Bacterial novel species Mucilaginibacter sp. 17JY9-4 isolated from soil.</title>
        <authorList>
            <person name="Jung H.-Y."/>
        </authorList>
    </citation>
    <scope>NUCLEOTIDE SEQUENCE [LARGE SCALE GENOMIC DNA]</scope>
    <source>
        <strain evidence="1 2">17JY9-4</strain>
    </source>
</reference>
<dbReference type="SUPFAM" id="SSF53613">
    <property type="entry name" value="Ribokinase-like"/>
    <property type="match status" value="1"/>
</dbReference>
<protein>
    <submittedName>
        <fullName evidence="1">Uncharacterized protein</fullName>
    </submittedName>
</protein>
<keyword evidence="2" id="KW-1185">Reference proteome</keyword>
<dbReference type="InterPro" id="IPR029056">
    <property type="entry name" value="Ribokinase-like"/>
</dbReference>
<dbReference type="Gene3D" id="3.40.1190.20">
    <property type="match status" value="1"/>
</dbReference>
<proteinExistence type="predicted"/>
<gene>
    <name evidence="1" type="ORF">EWM62_17685</name>
</gene>
<name>A0A4Q5LJ00_9SPHI</name>